<feature type="transmembrane region" description="Helical" evidence="8">
    <location>
        <begin position="894"/>
        <end position="914"/>
    </location>
</feature>
<feature type="transmembrane region" description="Helical" evidence="8">
    <location>
        <begin position="535"/>
        <end position="555"/>
    </location>
</feature>
<dbReference type="GO" id="GO:0042910">
    <property type="term" value="F:xenobiotic transmembrane transporter activity"/>
    <property type="evidence" value="ECO:0007669"/>
    <property type="project" value="TreeGrafter"/>
</dbReference>
<dbReference type="InterPro" id="IPR027463">
    <property type="entry name" value="AcrB_DN_DC_subdom"/>
</dbReference>
<dbReference type="Gene3D" id="3.30.70.1430">
    <property type="entry name" value="Multidrug efflux transporter AcrB pore domain"/>
    <property type="match status" value="2"/>
</dbReference>
<keyword evidence="4" id="KW-1003">Cell membrane</keyword>
<reference evidence="10" key="1">
    <citation type="submission" date="2020-06" db="EMBL/GenBank/DDBJ databases">
        <title>Draft genomic sequecing of Geomonas sp. Red736.</title>
        <authorList>
            <person name="Itoh H."/>
            <person name="Xu Z.X."/>
            <person name="Ushijima N."/>
            <person name="Masuda Y."/>
            <person name="Shiratori Y."/>
            <person name="Senoo K."/>
        </authorList>
    </citation>
    <scope>NUCLEOTIDE SEQUENCE [LARGE SCALE GENOMIC DNA]</scope>
    <source>
        <strain evidence="10">Red736</strain>
    </source>
</reference>
<feature type="transmembrane region" description="Helical" evidence="8">
    <location>
        <begin position="999"/>
        <end position="1025"/>
    </location>
</feature>
<dbReference type="GO" id="GO:0004601">
    <property type="term" value="F:peroxidase activity"/>
    <property type="evidence" value="ECO:0007669"/>
    <property type="project" value="UniProtKB-KW"/>
</dbReference>
<evidence type="ECO:0000256" key="4">
    <source>
        <dbReference type="ARBA" id="ARBA00022475"/>
    </source>
</evidence>
<dbReference type="PANTHER" id="PTHR32063">
    <property type="match status" value="1"/>
</dbReference>
<sequence length="1046" mass="113804">MLEKTVAYMLKQKGMVIFAALVIVVFGFYSYQKLPIDAFPDVTNIQVEVVSHADGLSAVEIERNVTYPIEMAMRGLPDIEQLRSVTKFGLSIVTVVFKDNVDIYFARQLVFERLAEAREKVPKGVEVAMGPIGTAMGEIYQYTLEGKVPQNPDERRAYLTNLRTLQEWVITPQLKSVPGVNEINSFGGYFKQYQVEVSPDKLLKYGVTVADVHDAIGSNNSNVGGNVLERGADQYIVRGVGLIQSTGDIENIVLKSQGGTPVYLRDVAQVKVGEAVRMGAAIKDAAGEAVGGIVMMLRGENSRDVVARVAAKVKEINESNMLPEGVKLVPYYDRSDIVKGSVGTVNKALVEGAILVLIVLYLLLNSIRGSVVVLLALPLSLLATFIVMKLTGITANLMSLGGLAISIGMIIDTTIIQVENVQRHLSEAGEREPKLKTVLKAVMEVRKPSIFGELIIALTFIPILTLEGIEGKMFGPLAITVAIALLASLLLSIFVIPVLCSIILKPQPEQESRIMVWAKGQYLPLLEYALDRRKVVLGIAGGLLVFSLFLVTRLGTEFMPIMDEGSFDMDIAMLPGVSLAKALEVNQQATARLKKFDELDVVVGRIGQTGVALDTRGPDKTGYVGVFKPKEQWKRDISKEELTNEMREALETIPGISFGFSQPVQCRIDELVAGTRAQLIVKLFGDDLDVLRDKSAEIARVLSTVRGGTDLNTEKVSGQPYLTVAIDRARIARYGLNISDVQNVIEIAVAGKAASTFYESNRSFDINVRLPEEKRNSLEAIQNLLVSTKSGMNIPLEQLAEVKMVEGPVQISRQDGVRRIGIEMNVSGRDIGSFVAEAKRKIKDQVKLPSGYYLTWGGQFENQQRAMSRLMIIGPVAVALILLLLYVTFRSIRLALLVLSNLPFALIGGIFSLFLSGQYLSVPASVGFIVLFGVAVLNGLVLVSRIAQLREEGLALGEAVRKGAVDRLRPVLMTASIAIFSLMPMLFAGGTGSEIQKPLATVVVGGLITSTLLTLLIIPAVYGWFEKSKAEPPISLSLDRRGQGGG</sequence>
<evidence type="ECO:0000256" key="7">
    <source>
        <dbReference type="ARBA" id="ARBA00023136"/>
    </source>
</evidence>
<organism evidence="9 10">
    <name type="scientific">Geomonas paludis</name>
    <dbReference type="NCBI Taxonomy" id="2740185"/>
    <lineage>
        <taxon>Bacteria</taxon>
        <taxon>Pseudomonadati</taxon>
        <taxon>Thermodesulfobacteriota</taxon>
        <taxon>Desulfuromonadia</taxon>
        <taxon>Geobacterales</taxon>
        <taxon>Geobacteraceae</taxon>
        <taxon>Geomonas</taxon>
    </lineage>
</organism>
<dbReference type="GO" id="GO:0005886">
    <property type="term" value="C:plasma membrane"/>
    <property type="evidence" value="ECO:0007669"/>
    <property type="project" value="UniProtKB-SubCell"/>
</dbReference>
<dbReference type="Proteomes" id="UP000568888">
    <property type="component" value="Unassembled WGS sequence"/>
</dbReference>
<dbReference type="Gene3D" id="3.30.70.1440">
    <property type="entry name" value="Multidrug efflux transporter AcrB pore domain"/>
    <property type="match status" value="1"/>
</dbReference>
<comment type="caution">
    <text evidence="9">The sequence shown here is derived from an EMBL/GenBank/DDBJ whole genome shotgun (WGS) entry which is preliminary data.</text>
</comment>
<dbReference type="Pfam" id="PF00873">
    <property type="entry name" value="ACR_tran"/>
    <property type="match status" value="1"/>
</dbReference>
<dbReference type="Gene3D" id="3.30.70.1320">
    <property type="entry name" value="Multidrug efflux transporter AcrB pore domain like"/>
    <property type="match status" value="1"/>
</dbReference>
<keyword evidence="6 8" id="KW-1133">Transmembrane helix</keyword>
<keyword evidence="3" id="KW-0813">Transport</keyword>
<keyword evidence="5 8" id="KW-0812">Transmembrane</keyword>
<dbReference type="AlphaFoldDB" id="A0A6V8MW78"/>
<gene>
    <name evidence="9" type="ORF">GMPD_14680</name>
</gene>
<feature type="transmembrane region" description="Helical" evidence="8">
    <location>
        <begin position="926"/>
        <end position="947"/>
    </location>
</feature>
<dbReference type="PRINTS" id="PR00702">
    <property type="entry name" value="ACRIFLAVINRP"/>
</dbReference>
<name>A0A6V8MW78_9BACT</name>
<accession>A0A6V8MW78</accession>
<dbReference type="NCBIfam" id="TIGR00914">
    <property type="entry name" value="2A0601"/>
    <property type="match status" value="1"/>
</dbReference>
<dbReference type="InterPro" id="IPR001036">
    <property type="entry name" value="Acrflvin-R"/>
</dbReference>
<protein>
    <submittedName>
        <fullName evidence="9">Cytochrome-c peroxidase</fullName>
    </submittedName>
</protein>
<feature type="transmembrane region" description="Helical" evidence="8">
    <location>
        <begin position="870"/>
        <end position="887"/>
    </location>
</feature>
<evidence type="ECO:0000313" key="9">
    <source>
        <dbReference type="EMBL" id="GFO63549.1"/>
    </source>
</evidence>
<dbReference type="GO" id="GO:0008324">
    <property type="term" value="F:monoatomic cation transmembrane transporter activity"/>
    <property type="evidence" value="ECO:0007669"/>
    <property type="project" value="InterPro"/>
</dbReference>
<evidence type="ECO:0000313" key="10">
    <source>
        <dbReference type="Proteomes" id="UP000568888"/>
    </source>
</evidence>
<feature type="transmembrane region" description="Helical" evidence="8">
    <location>
        <begin position="450"/>
        <end position="469"/>
    </location>
</feature>
<feature type="transmembrane region" description="Helical" evidence="8">
    <location>
        <begin position="481"/>
        <end position="504"/>
    </location>
</feature>
<feature type="transmembrane region" description="Helical" evidence="8">
    <location>
        <begin position="371"/>
        <end position="391"/>
    </location>
</feature>
<keyword evidence="9" id="KW-0560">Oxidoreductase</keyword>
<evidence type="ECO:0000256" key="1">
    <source>
        <dbReference type="ARBA" id="ARBA00004651"/>
    </source>
</evidence>
<dbReference type="RefSeq" id="WP_183346402.1">
    <property type="nucleotide sequence ID" value="NZ_BLXY01000002.1"/>
</dbReference>
<dbReference type="EMBL" id="BLXY01000002">
    <property type="protein sequence ID" value="GFO63549.1"/>
    <property type="molecule type" value="Genomic_DNA"/>
</dbReference>
<dbReference type="Gene3D" id="3.30.2090.10">
    <property type="entry name" value="Multidrug efflux transporter AcrB TolC docking domain, DN and DC subdomains"/>
    <property type="match status" value="2"/>
</dbReference>
<dbReference type="Gene3D" id="1.20.1640.10">
    <property type="entry name" value="Multidrug efflux transporter AcrB transmembrane domain"/>
    <property type="match status" value="2"/>
</dbReference>
<dbReference type="SUPFAM" id="SSF82866">
    <property type="entry name" value="Multidrug efflux transporter AcrB transmembrane domain"/>
    <property type="match status" value="2"/>
</dbReference>
<dbReference type="SUPFAM" id="SSF82714">
    <property type="entry name" value="Multidrug efflux transporter AcrB TolC docking domain, DN and DC subdomains"/>
    <property type="match status" value="2"/>
</dbReference>
<evidence type="ECO:0000256" key="6">
    <source>
        <dbReference type="ARBA" id="ARBA00022989"/>
    </source>
</evidence>
<feature type="transmembrane region" description="Helical" evidence="8">
    <location>
        <begin position="12"/>
        <end position="31"/>
    </location>
</feature>
<proteinExistence type="inferred from homology"/>
<evidence type="ECO:0000256" key="2">
    <source>
        <dbReference type="ARBA" id="ARBA00010942"/>
    </source>
</evidence>
<feature type="transmembrane region" description="Helical" evidence="8">
    <location>
        <begin position="968"/>
        <end position="987"/>
    </location>
</feature>
<comment type="subcellular location">
    <subcellularLocation>
        <location evidence="1">Cell membrane</location>
        <topology evidence="1">Multi-pass membrane protein</topology>
    </subcellularLocation>
</comment>
<dbReference type="SUPFAM" id="SSF82693">
    <property type="entry name" value="Multidrug efflux transporter AcrB pore domain, PN1, PN2, PC1 and PC2 subdomains"/>
    <property type="match status" value="2"/>
</dbReference>
<evidence type="ECO:0000256" key="5">
    <source>
        <dbReference type="ARBA" id="ARBA00022692"/>
    </source>
</evidence>
<dbReference type="InterPro" id="IPR004763">
    <property type="entry name" value="CusA-like"/>
</dbReference>
<comment type="similarity">
    <text evidence="2">Belongs to the resistance-nodulation-cell division (RND) (TC 2.A.6) family.</text>
</comment>
<feature type="transmembrane region" description="Helical" evidence="8">
    <location>
        <begin position="348"/>
        <end position="364"/>
    </location>
</feature>
<evidence type="ECO:0000256" key="3">
    <source>
        <dbReference type="ARBA" id="ARBA00022448"/>
    </source>
</evidence>
<evidence type="ECO:0000256" key="8">
    <source>
        <dbReference type="SAM" id="Phobius"/>
    </source>
</evidence>
<keyword evidence="9" id="KW-0575">Peroxidase</keyword>
<keyword evidence="7 8" id="KW-0472">Membrane</keyword>
<feature type="transmembrane region" description="Helical" evidence="8">
    <location>
        <begin position="397"/>
        <end position="416"/>
    </location>
</feature>
<dbReference type="PANTHER" id="PTHR32063:SF24">
    <property type="entry name" value="CATION EFFLUX SYSTEM (ACRB_ACRD_ACRF FAMILY)"/>
    <property type="match status" value="1"/>
</dbReference>